<dbReference type="KEGG" id="lamb:KBB96_05590"/>
<organism evidence="3 4">
    <name type="scientific">Luteolibacter ambystomatis</name>
    <dbReference type="NCBI Taxonomy" id="2824561"/>
    <lineage>
        <taxon>Bacteria</taxon>
        <taxon>Pseudomonadati</taxon>
        <taxon>Verrucomicrobiota</taxon>
        <taxon>Verrucomicrobiia</taxon>
        <taxon>Verrucomicrobiales</taxon>
        <taxon>Verrucomicrobiaceae</taxon>
        <taxon>Luteolibacter</taxon>
    </lineage>
</organism>
<evidence type="ECO:0008006" key="5">
    <source>
        <dbReference type="Google" id="ProtNLM"/>
    </source>
</evidence>
<dbReference type="AlphaFoldDB" id="A0A975PGJ5"/>
<dbReference type="Proteomes" id="UP000676169">
    <property type="component" value="Chromosome"/>
</dbReference>
<gene>
    <name evidence="3" type="ORF">KBB96_05590</name>
</gene>
<dbReference type="EMBL" id="CP073100">
    <property type="protein sequence ID" value="QUE52362.1"/>
    <property type="molecule type" value="Genomic_DNA"/>
</dbReference>
<evidence type="ECO:0000313" key="3">
    <source>
        <dbReference type="EMBL" id="QUE52362.1"/>
    </source>
</evidence>
<feature type="chain" id="PRO_5037677922" description="DUF945 family protein" evidence="2">
    <location>
        <begin position="22"/>
        <end position="288"/>
    </location>
</feature>
<evidence type="ECO:0000256" key="2">
    <source>
        <dbReference type="SAM" id="SignalP"/>
    </source>
</evidence>
<evidence type="ECO:0000256" key="1">
    <source>
        <dbReference type="SAM" id="MobiDB-lite"/>
    </source>
</evidence>
<reference evidence="3" key="1">
    <citation type="submission" date="2021-04" db="EMBL/GenBank/DDBJ databases">
        <title>Luteolibacter sp. 32A isolated from the skin of an Anderson's salamander (Ambystoma andersonii).</title>
        <authorList>
            <person name="Spergser J."/>
            <person name="Busse H.-J."/>
        </authorList>
    </citation>
    <scope>NUCLEOTIDE SEQUENCE</scope>
    <source>
        <strain evidence="3">32A</strain>
    </source>
</reference>
<feature type="compositionally biased region" description="Basic and acidic residues" evidence="1">
    <location>
        <begin position="276"/>
        <end position="288"/>
    </location>
</feature>
<keyword evidence="2" id="KW-0732">Signal</keyword>
<feature type="region of interest" description="Disordered" evidence="1">
    <location>
        <begin position="267"/>
        <end position="288"/>
    </location>
</feature>
<name>A0A975PGJ5_9BACT</name>
<accession>A0A975PGJ5</accession>
<protein>
    <recommendedName>
        <fullName evidence="5">DUF945 family protein</fullName>
    </recommendedName>
</protein>
<proteinExistence type="predicted"/>
<feature type="signal peptide" evidence="2">
    <location>
        <begin position="1"/>
        <end position="21"/>
    </location>
</feature>
<evidence type="ECO:0000313" key="4">
    <source>
        <dbReference type="Proteomes" id="UP000676169"/>
    </source>
</evidence>
<sequence length="288" mass="31152">MKRIKNMTCVLVAAMAPLAMAADEPAPKPVWEVQARLSGGKNPKIAGWFKEVFGQAKLTAIKTGGATVQIRGFRGAEESKPEWSAEIRGLEGEQELFGELEKEGAKRDGDRMIYKAEGEEVVFWQAGPGVVKLVSPAGIPFRESAMTPLPEDTWLAGSVDFTLLPKELVDSSLLKMTKGLSFSASSPGVGASLNLTVKLADADLADQLATLAKELYAEVVKKEEDEPEVSHPALEMESRDGEISFTVKLDDTQLQQLVDEVKVGLKDATSDEGDEEKGGIHVEKSFSF</sequence>
<keyword evidence="4" id="KW-1185">Reference proteome</keyword>
<dbReference type="RefSeq" id="WP_211633281.1">
    <property type="nucleotide sequence ID" value="NZ_CP073100.1"/>
</dbReference>